<dbReference type="Proteomes" id="UP000034681">
    <property type="component" value="Unassembled WGS sequence"/>
</dbReference>
<feature type="domain" description="NADH-Ubiquinone oxidoreductase (complex I) chain 5 N-terminal" evidence="9">
    <location>
        <begin position="56"/>
        <end position="106"/>
    </location>
</feature>
<reference evidence="10" key="1">
    <citation type="submission" date="2012-04" db="EMBL/GenBank/DDBJ databases">
        <authorList>
            <person name="Borisov I.G."/>
            <person name="Ivanikova N.V."/>
            <person name="Pinevich A.V."/>
        </authorList>
    </citation>
    <scope>NUCLEOTIDE SEQUENCE</scope>
    <source>
        <strain evidence="10">CALU 1027</strain>
    </source>
</reference>
<feature type="transmembrane region" description="Helical" evidence="7">
    <location>
        <begin position="265"/>
        <end position="287"/>
    </location>
</feature>
<feature type="transmembrane region" description="Helical" evidence="7">
    <location>
        <begin position="360"/>
        <end position="378"/>
    </location>
</feature>
<feature type="transmembrane region" description="Helical" evidence="7">
    <location>
        <begin position="317"/>
        <end position="340"/>
    </location>
</feature>
<dbReference type="GO" id="GO:0003954">
    <property type="term" value="F:NADH dehydrogenase activity"/>
    <property type="evidence" value="ECO:0007669"/>
    <property type="project" value="TreeGrafter"/>
</dbReference>
<dbReference type="NCBIfam" id="NF005633">
    <property type="entry name" value="PRK07390.1"/>
    <property type="match status" value="1"/>
</dbReference>
<gene>
    <name evidence="10" type="ORF">PROH_19245</name>
</gene>
<dbReference type="Pfam" id="PF00662">
    <property type="entry name" value="Proton_antipo_N"/>
    <property type="match status" value="1"/>
</dbReference>
<comment type="subcellular location">
    <subcellularLocation>
        <location evidence="1">Endomembrane system</location>
        <topology evidence="1">Multi-pass membrane protein</topology>
    </subcellularLocation>
    <subcellularLocation>
        <location evidence="6">Membrane</location>
        <topology evidence="6">Multi-pass membrane protein</topology>
    </subcellularLocation>
</comment>
<feature type="transmembrane region" description="Helical" evidence="7">
    <location>
        <begin position="168"/>
        <end position="186"/>
    </location>
</feature>
<feature type="transmembrane region" description="Helical" evidence="7">
    <location>
        <begin position="439"/>
        <end position="461"/>
    </location>
</feature>
<keyword evidence="2 6" id="KW-0812">Transmembrane</keyword>
<dbReference type="NCBIfam" id="TIGR01960">
    <property type="entry name" value="ndhF3_CO2"/>
    <property type="match status" value="1"/>
</dbReference>
<feature type="transmembrane region" description="Helical" evidence="7">
    <location>
        <begin position="100"/>
        <end position="121"/>
    </location>
</feature>
<name>A0A0M2PQ65_PROHO</name>
<feature type="transmembrane region" description="Helical" evidence="7">
    <location>
        <begin position="239"/>
        <end position="259"/>
    </location>
</feature>
<dbReference type="AlphaFoldDB" id="A0A0M2PQ65"/>
<feature type="transmembrane region" description="Helical" evidence="7">
    <location>
        <begin position="294"/>
        <end position="311"/>
    </location>
</feature>
<keyword evidence="11" id="KW-1185">Reference proteome</keyword>
<dbReference type="PANTHER" id="PTHR42829:SF2">
    <property type="entry name" value="NADH-UBIQUINONE OXIDOREDUCTASE CHAIN 5"/>
    <property type="match status" value="1"/>
</dbReference>
<dbReference type="GO" id="GO:0016020">
    <property type="term" value="C:membrane"/>
    <property type="evidence" value="ECO:0007669"/>
    <property type="project" value="UniProtKB-SubCell"/>
</dbReference>
<accession>A0A0M2PQ65</accession>
<feature type="transmembrane region" description="Helical" evidence="7">
    <location>
        <begin position="521"/>
        <end position="537"/>
    </location>
</feature>
<keyword evidence="3 7" id="KW-1133">Transmembrane helix</keyword>
<dbReference type="GO" id="GO:0015990">
    <property type="term" value="P:electron transport coupled proton transport"/>
    <property type="evidence" value="ECO:0007669"/>
    <property type="project" value="TreeGrafter"/>
</dbReference>
<evidence type="ECO:0000256" key="2">
    <source>
        <dbReference type="ARBA" id="ARBA00022692"/>
    </source>
</evidence>
<dbReference type="PRINTS" id="PR01434">
    <property type="entry name" value="NADHDHGNASE5"/>
</dbReference>
<evidence type="ECO:0000313" key="11">
    <source>
        <dbReference type="Proteomes" id="UP000034681"/>
    </source>
</evidence>
<keyword evidence="4 7" id="KW-0472">Membrane</keyword>
<evidence type="ECO:0000256" key="5">
    <source>
        <dbReference type="ARBA" id="ARBA00025624"/>
    </source>
</evidence>
<dbReference type="STRING" id="317619.GCA_000332315_01321"/>
<comment type="function">
    <text evidence="5">NDH-1 shuttles electrons from NAD(P)H, via FMN and iron-sulfur (Fe-S) centers, to quinones in the respiratory chain. The immediate electron acceptor for the enzyme in this species is believed to be plastoquinone. Couples the redox reaction to proton translocation (for every two electrons transferred, four hydrogen ions are translocated across the cytoplasmic membrane), and thus conserves the redox energy in a proton gradient.</text>
</comment>
<dbReference type="eggNOG" id="COG1009">
    <property type="taxonomic scope" value="Bacteria"/>
</dbReference>
<protein>
    <submittedName>
        <fullName evidence="10">NAD(P)H-quinone oxidoreductase subunit F</fullName>
    </submittedName>
</protein>
<evidence type="ECO:0000256" key="4">
    <source>
        <dbReference type="ARBA" id="ARBA00023136"/>
    </source>
</evidence>
<proteinExistence type="predicted"/>
<feature type="transmembrane region" description="Helical" evidence="7">
    <location>
        <begin position="66"/>
        <end position="88"/>
    </location>
</feature>
<evidence type="ECO:0000256" key="6">
    <source>
        <dbReference type="RuleBase" id="RU000320"/>
    </source>
</evidence>
<feature type="domain" description="NADH:quinone oxidoreductase/Mrp antiporter transmembrane" evidence="8">
    <location>
        <begin position="123"/>
        <end position="405"/>
    </location>
</feature>
<dbReference type="InterPro" id="IPR003945">
    <property type="entry name" value="NU5C-like"/>
</dbReference>
<dbReference type="GO" id="GO:0008137">
    <property type="term" value="F:NADH dehydrogenase (ubiquinone) activity"/>
    <property type="evidence" value="ECO:0007669"/>
    <property type="project" value="InterPro"/>
</dbReference>
<feature type="transmembrane region" description="Helical" evidence="7">
    <location>
        <begin position="398"/>
        <end position="418"/>
    </location>
</feature>
<evidence type="ECO:0000259" key="8">
    <source>
        <dbReference type="Pfam" id="PF00361"/>
    </source>
</evidence>
<feature type="transmembrane region" description="Helical" evidence="7">
    <location>
        <begin position="127"/>
        <end position="147"/>
    </location>
</feature>
<feature type="transmembrane region" description="Helical" evidence="7">
    <location>
        <begin position="24"/>
        <end position="46"/>
    </location>
</feature>
<evidence type="ECO:0000256" key="1">
    <source>
        <dbReference type="ARBA" id="ARBA00004127"/>
    </source>
</evidence>
<dbReference type="PANTHER" id="PTHR42829">
    <property type="entry name" value="NADH-UBIQUINONE OXIDOREDUCTASE CHAIN 5"/>
    <property type="match status" value="1"/>
</dbReference>
<dbReference type="Pfam" id="PF00361">
    <property type="entry name" value="Proton_antipo_M"/>
    <property type="match status" value="1"/>
</dbReference>
<feature type="transmembrane region" description="Helical" evidence="7">
    <location>
        <begin position="543"/>
        <end position="563"/>
    </location>
</feature>
<dbReference type="EMBL" id="AJTX02000009">
    <property type="protein sequence ID" value="KKI98379.1"/>
    <property type="molecule type" value="Genomic_DNA"/>
</dbReference>
<comment type="caution">
    <text evidence="10">The sequence shown here is derived from an EMBL/GenBank/DDBJ whole genome shotgun (WGS) entry which is preliminary data.</text>
</comment>
<dbReference type="GO" id="GO:0012505">
    <property type="term" value="C:endomembrane system"/>
    <property type="evidence" value="ECO:0007669"/>
    <property type="project" value="UniProtKB-SubCell"/>
</dbReference>
<dbReference type="GO" id="GO:0042773">
    <property type="term" value="P:ATP synthesis coupled electron transport"/>
    <property type="evidence" value="ECO:0007669"/>
    <property type="project" value="InterPro"/>
</dbReference>
<dbReference type="Gene3D" id="1.20.5.2700">
    <property type="match status" value="1"/>
</dbReference>
<feature type="transmembrane region" description="Helical" evidence="7">
    <location>
        <begin position="473"/>
        <end position="493"/>
    </location>
</feature>
<sequence length="602" mass="64938">MGTVLAALWSPGWIRRTGPRPAGYLNLLMTFIALSHSSLALVQVWGKPAQVFSWSWLQAAGLNVTIDIKISALTLGAMVLITGLNLLAQLYGVGYLEMDWGWARFYTVVGLFEAGMCALVLCNSVFFSYFILEILTLCTYLLIGVWYNQSLVITGARDAFLTKRIGDLILLVGVVALLPLSGTWNYDELAQWATSGAANPQVLTGISLALIAGPLGKCAQFPLHLWLDEAQEGPLPATILRNSVVVATGAWVLIQLQPVLACVPLAQTVMVTIGAATALGTSLIAIAQVDVKRVLSYAVSAFMGVVFIAIGTGQTELAHLFLLTYALAMALLVMAIGTVIYNNITQDLTQLGGLWGRRPIPGLAFLLGSVSLVALPPFGNFWPLAQLVQNLWIQDPKVALVVIAVNSLTALSLMRVFVQIWGGKPTQMTCRSPEVLWPMIIPLTVMVGLALHIPIILYQWQLLPASLDFSANSTISLVVATGLGLITGAAIYLSPAIPKPVSLPLPYVQEFFAKDFYAADLYRYTVVAIVAFTSQAISLIDRYIVDGLVNLVGLVTMVLGQTLKYNTSGRTQSYTLTIVVALVTIGLLILWPLLQLLIISNP</sequence>
<evidence type="ECO:0000313" key="10">
    <source>
        <dbReference type="EMBL" id="KKI98379.1"/>
    </source>
</evidence>
<feature type="transmembrane region" description="Helical" evidence="7">
    <location>
        <begin position="575"/>
        <end position="599"/>
    </location>
</feature>
<feature type="transmembrane region" description="Helical" evidence="7">
    <location>
        <begin position="206"/>
        <end position="227"/>
    </location>
</feature>
<evidence type="ECO:0000256" key="3">
    <source>
        <dbReference type="ARBA" id="ARBA00022989"/>
    </source>
</evidence>
<dbReference type="InterPro" id="IPR001516">
    <property type="entry name" value="Proton_antipo_N"/>
</dbReference>
<organism evidence="10 11">
    <name type="scientific">Prochlorothrix hollandica PCC 9006 = CALU 1027</name>
    <dbReference type="NCBI Taxonomy" id="317619"/>
    <lineage>
        <taxon>Bacteria</taxon>
        <taxon>Bacillati</taxon>
        <taxon>Cyanobacteriota</taxon>
        <taxon>Cyanophyceae</taxon>
        <taxon>Prochlorotrichales</taxon>
        <taxon>Prochlorotrichaceae</taxon>
        <taxon>Prochlorothrix</taxon>
    </lineage>
</organism>
<evidence type="ECO:0000256" key="7">
    <source>
        <dbReference type="SAM" id="Phobius"/>
    </source>
</evidence>
<dbReference type="InterPro" id="IPR001750">
    <property type="entry name" value="ND/Mrp_TM"/>
</dbReference>
<dbReference type="InterPro" id="IPR010217">
    <property type="entry name" value="NU5C2"/>
</dbReference>
<evidence type="ECO:0000259" key="9">
    <source>
        <dbReference type="Pfam" id="PF00662"/>
    </source>
</evidence>